<proteinExistence type="inferred from homology"/>
<dbReference type="RefSeq" id="WP_082942326.1">
    <property type="nucleotide sequence ID" value="NZ_CABKVV010000014.1"/>
</dbReference>
<dbReference type="SUPFAM" id="SSF51735">
    <property type="entry name" value="NAD(P)-binding Rossmann-fold domains"/>
    <property type="match status" value="1"/>
</dbReference>
<dbReference type="Gene3D" id="3.40.50.720">
    <property type="entry name" value="NAD(P)-binding Rossmann-like Domain"/>
    <property type="match status" value="1"/>
</dbReference>
<dbReference type="PRINTS" id="PR00080">
    <property type="entry name" value="SDRFAMILY"/>
</dbReference>
<reference evidence="3 4" key="1">
    <citation type="submission" date="2022-06" db="EMBL/GenBank/DDBJ databases">
        <title>Isolation of gut microbiota from human fecal samples.</title>
        <authorList>
            <person name="Pamer E.G."/>
            <person name="Barat B."/>
            <person name="Waligurski E."/>
            <person name="Medina S."/>
            <person name="Paddock L."/>
            <person name="Mostad J."/>
        </authorList>
    </citation>
    <scope>NUCLEOTIDE SEQUENCE [LARGE SCALE GENOMIC DNA]</scope>
    <source>
        <strain evidence="3 4">DFI.9.73</strain>
    </source>
</reference>
<comment type="similarity">
    <text evidence="1">Belongs to the short-chain dehydrogenases/reductases (SDR) family.</text>
</comment>
<sequence length="283" mass="30810">MERKKAIVTGASRGIGRGIALCLAREGYDLAVSYATQEESAVSLAKEAEERYGVRCHYFQASLEQPGEGVKLFERCAEALGGVDLLVNNAGVTRFENLLDLTPETFHLLVELDFKNYILMMQAAARHMVEHRVRGSLINITSSRGERAYPGDFLYGGLKAGLNRAIQSIALDLAPYGIRVNNVAPGATRVREKGELQQGDGMDFWEELGARIPLERAGVPEDIGEAVAFLASERAGYITGITLRVDGGLILPGMPEHLEETAAPEGWGRTESAFAKEVLETDN</sequence>
<accession>A0ABT1RVI9</accession>
<evidence type="ECO:0000313" key="4">
    <source>
        <dbReference type="Proteomes" id="UP001524473"/>
    </source>
</evidence>
<organism evidence="3 4">
    <name type="scientific">Neglectibacter timonensis</name>
    <dbReference type="NCBI Taxonomy" id="1776382"/>
    <lineage>
        <taxon>Bacteria</taxon>
        <taxon>Bacillati</taxon>
        <taxon>Bacillota</taxon>
        <taxon>Clostridia</taxon>
        <taxon>Eubacteriales</taxon>
        <taxon>Oscillospiraceae</taxon>
        <taxon>Neglectibacter</taxon>
    </lineage>
</organism>
<dbReference type="Pfam" id="PF13561">
    <property type="entry name" value="adh_short_C2"/>
    <property type="match status" value="1"/>
</dbReference>
<evidence type="ECO:0000313" key="3">
    <source>
        <dbReference type="EMBL" id="MCQ4838688.1"/>
    </source>
</evidence>
<dbReference type="PRINTS" id="PR00081">
    <property type="entry name" value="GDHRDH"/>
</dbReference>
<dbReference type="EMBL" id="JANFZH010000003">
    <property type="protein sequence ID" value="MCQ4838688.1"/>
    <property type="molecule type" value="Genomic_DNA"/>
</dbReference>
<keyword evidence="2" id="KW-0560">Oxidoreductase</keyword>
<evidence type="ECO:0000256" key="1">
    <source>
        <dbReference type="ARBA" id="ARBA00006484"/>
    </source>
</evidence>
<keyword evidence="4" id="KW-1185">Reference proteome</keyword>
<gene>
    <name evidence="3" type="ORF">NE695_02020</name>
</gene>
<comment type="caution">
    <text evidence="3">The sequence shown here is derived from an EMBL/GenBank/DDBJ whole genome shotgun (WGS) entry which is preliminary data.</text>
</comment>
<dbReference type="PANTHER" id="PTHR43639">
    <property type="entry name" value="OXIDOREDUCTASE, SHORT-CHAIN DEHYDROGENASE/REDUCTASE FAMILY (AFU_ORTHOLOGUE AFUA_5G02870)"/>
    <property type="match status" value="1"/>
</dbReference>
<dbReference type="InterPro" id="IPR002347">
    <property type="entry name" value="SDR_fam"/>
</dbReference>
<name>A0ABT1RVI9_9FIRM</name>
<dbReference type="GeneID" id="90533859"/>
<dbReference type="Proteomes" id="UP001524473">
    <property type="component" value="Unassembled WGS sequence"/>
</dbReference>
<protein>
    <submittedName>
        <fullName evidence="3">SDR family oxidoreductase</fullName>
    </submittedName>
</protein>
<dbReference type="InterPro" id="IPR036291">
    <property type="entry name" value="NAD(P)-bd_dom_sf"/>
</dbReference>
<evidence type="ECO:0000256" key="2">
    <source>
        <dbReference type="ARBA" id="ARBA00023002"/>
    </source>
</evidence>
<dbReference type="PANTHER" id="PTHR43639:SF1">
    <property type="entry name" value="SHORT-CHAIN DEHYDROGENASE_REDUCTASE FAMILY PROTEIN"/>
    <property type="match status" value="1"/>
</dbReference>
<dbReference type="CDD" id="cd05233">
    <property type="entry name" value="SDR_c"/>
    <property type="match status" value="1"/>
</dbReference>